<dbReference type="AlphaFoldDB" id="A0A852VF97"/>
<reference evidence="1 2" key="1">
    <citation type="submission" date="2020-07" db="EMBL/GenBank/DDBJ databases">
        <title>Genomic Encyclopedia of Type Strains, Phase IV (KMG-V): Genome sequencing to study the core and pangenomes of soil and plant-associated prokaryotes.</title>
        <authorList>
            <person name="Whitman W."/>
        </authorList>
    </citation>
    <scope>NUCLEOTIDE SEQUENCE [LARGE SCALE GENOMIC DNA]</scope>
    <source>
        <strain evidence="1 2">M8UP22</strain>
    </source>
</reference>
<evidence type="ECO:0000313" key="1">
    <source>
        <dbReference type="EMBL" id="NYF90257.1"/>
    </source>
</evidence>
<evidence type="ECO:0000313" key="2">
    <source>
        <dbReference type="Proteomes" id="UP000564385"/>
    </source>
</evidence>
<organism evidence="1 2">
    <name type="scientific">Tunturiibacter lichenicola</name>
    <dbReference type="NCBI Taxonomy" id="2051959"/>
    <lineage>
        <taxon>Bacteria</taxon>
        <taxon>Pseudomonadati</taxon>
        <taxon>Acidobacteriota</taxon>
        <taxon>Terriglobia</taxon>
        <taxon>Terriglobales</taxon>
        <taxon>Acidobacteriaceae</taxon>
        <taxon>Tunturiibacter</taxon>
    </lineage>
</organism>
<protein>
    <recommendedName>
        <fullName evidence="3">Pyrrolo-quinoline quinone</fullName>
    </recommendedName>
</protein>
<dbReference type="SMART" id="SM00564">
    <property type="entry name" value="PQQ"/>
    <property type="match status" value="2"/>
</dbReference>
<dbReference type="InterPro" id="IPR015943">
    <property type="entry name" value="WD40/YVTN_repeat-like_dom_sf"/>
</dbReference>
<proteinExistence type="predicted"/>
<dbReference type="Gene3D" id="2.130.10.10">
    <property type="entry name" value="YVTN repeat-like/Quinoprotein amine dehydrogenase"/>
    <property type="match status" value="1"/>
</dbReference>
<dbReference type="InterPro" id="IPR011047">
    <property type="entry name" value="Quinoprotein_ADH-like_sf"/>
</dbReference>
<name>A0A852VF97_9BACT</name>
<sequence>MPAAITLMPGAGGQQVNVTATAANGFTGMVAVAITGLPAGVTAQPATLMLTPGTGQSVTVTAAASAMVGNATLTLTGNSGALTHSSTVAATISAPPPDFTLTLAPTSLTLVGGAAGVPVSVTGGAMNGFSGTVAVTIAGLPVGVTANPATLSLVPGKAQSTILSAALSVASASATVTITGTSGGIVHTASLVLTVQSVAMTNAPDVTTFHYDLARDGLNAQETILTPSNVNSTQFGKIAFDAADGKVDAQPLYLANVPILGQSSSRLHNVLYVATEHDSVYAFDADTGVQLWVKSLLGSGETTSDDHGCSQITPEIGITSTPVIDRKQGTNGTLFTIGMTKDTSGGYHHRLHALDLTTGADLSTPTEIAASYPGTGDNSQNGSVVFDPAQYAERAGLLLVNGTIYTGWTSHCDAGLYTGWVMGYSESTLQQTQLLNLTPDGDEGSIWMSGDGMAADSSGFIYLLDANGTFDTTLTTAGFPAQGDYGNAMVKLSTASGKLAVVDYFETYNGSAESSEDLDLGSGGAMLLPDQKDASGGVHHLIVAAGKDKNIYLADRDNMGKFNPASDPMDSNIYQEIPGAMAGMVYSTPAYFNGVVYYAADGDVLKAFPLTNAVMATNPSNKTSVTFQHPGPTPTISANGTQNGIVWALESGLTMPGVLHAYDPANLSHELYNSGQAANGRDNFGNGNKFIAPVIVNGKVYVGTQNGVTVFGLLPTQ</sequence>
<gene>
    <name evidence="1" type="ORF">HDF08_002324</name>
</gene>
<evidence type="ECO:0008006" key="3">
    <source>
        <dbReference type="Google" id="ProtNLM"/>
    </source>
</evidence>
<comment type="caution">
    <text evidence="1">The sequence shown here is derived from an EMBL/GenBank/DDBJ whole genome shotgun (WGS) entry which is preliminary data.</text>
</comment>
<dbReference type="Proteomes" id="UP000564385">
    <property type="component" value="Unassembled WGS sequence"/>
</dbReference>
<dbReference type="EMBL" id="JACCCU010000001">
    <property type="protein sequence ID" value="NYF90257.1"/>
    <property type="molecule type" value="Genomic_DNA"/>
</dbReference>
<dbReference type="SUPFAM" id="SSF50998">
    <property type="entry name" value="Quinoprotein alcohol dehydrogenase-like"/>
    <property type="match status" value="1"/>
</dbReference>
<accession>A0A852VF97</accession>
<dbReference type="InterPro" id="IPR018391">
    <property type="entry name" value="PQQ_b-propeller_rpt"/>
</dbReference>